<keyword evidence="1" id="KW-0472">Membrane</keyword>
<gene>
    <name evidence="2" type="ORF">ABWT76_000457</name>
</gene>
<accession>A0AAU8JEN6</accession>
<reference evidence="2" key="1">
    <citation type="submission" date="2024-07" db="EMBL/GenBank/DDBJ databases">
        <authorList>
            <person name="Kim Y.J."/>
            <person name="Jeong J.Y."/>
        </authorList>
    </citation>
    <scope>NUCLEOTIDE SEQUENCE</scope>
    <source>
        <strain evidence="2">GIHE-MW2</strain>
    </source>
</reference>
<feature type="transmembrane region" description="Helical" evidence="1">
    <location>
        <begin position="38"/>
        <end position="56"/>
    </location>
</feature>
<keyword evidence="1" id="KW-0812">Transmembrane</keyword>
<dbReference type="AlphaFoldDB" id="A0AAU8JEN6"/>
<protein>
    <submittedName>
        <fullName evidence="2">Uncharacterized protein</fullName>
    </submittedName>
</protein>
<evidence type="ECO:0000256" key="1">
    <source>
        <dbReference type="SAM" id="Phobius"/>
    </source>
</evidence>
<feature type="transmembrane region" description="Helical" evidence="1">
    <location>
        <begin position="76"/>
        <end position="101"/>
    </location>
</feature>
<dbReference type="RefSeq" id="WP_054468755.1">
    <property type="nucleotide sequence ID" value="NZ_CP159837.1"/>
</dbReference>
<dbReference type="EMBL" id="CP159837">
    <property type="protein sequence ID" value="XCM37674.1"/>
    <property type="molecule type" value="Genomic_DNA"/>
</dbReference>
<name>A0AAU8JEN6_9CYAN</name>
<evidence type="ECO:0000313" key="2">
    <source>
        <dbReference type="EMBL" id="XCM37674.1"/>
    </source>
</evidence>
<organism evidence="2">
    <name type="scientific">Planktothricoides raciborskii GIHE-MW2</name>
    <dbReference type="NCBI Taxonomy" id="2792601"/>
    <lineage>
        <taxon>Bacteria</taxon>
        <taxon>Bacillati</taxon>
        <taxon>Cyanobacteriota</taxon>
        <taxon>Cyanophyceae</taxon>
        <taxon>Oscillatoriophycideae</taxon>
        <taxon>Oscillatoriales</taxon>
        <taxon>Oscillatoriaceae</taxon>
        <taxon>Planktothricoides</taxon>
    </lineage>
</organism>
<sequence length="140" mass="16123">MPPADPNELETTNLQAAQDSTFATQVEKLHRLTVYGRWALVSVIWLFVGLPSLWALRSDIGLMLAKFTWASLRYTLSLYYSPLPTMGLFLCIGMTTSVLVWQSRNILFGMPPAERNRLEKQVLRIRQQGESHPLWKWICK</sequence>
<keyword evidence="1" id="KW-1133">Transmembrane helix</keyword>
<proteinExistence type="predicted"/>